<feature type="transmembrane region" description="Helical" evidence="6">
    <location>
        <begin position="46"/>
        <end position="66"/>
    </location>
</feature>
<dbReference type="EMBL" id="LSDC01000035">
    <property type="protein sequence ID" value="KXB61394.1"/>
    <property type="molecule type" value="Genomic_DNA"/>
</dbReference>
<dbReference type="GO" id="GO:0005886">
    <property type="term" value="C:plasma membrane"/>
    <property type="evidence" value="ECO:0007669"/>
    <property type="project" value="UniProtKB-SubCell"/>
</dbReference>
<proteinExistence type="predicted"/>
<organism evidence="8 9">
    <name type="scientific">Gemella haemolysans</name>
    <dbReference type="NCBI Taxonomy" id="1379"/>
    <lineage>
        <taxon>Bacteria</taxon>
        <taxon>Bacillati</taxon>
        <taxon>Bacillota</taxon>
        <taxon>Bacilli</taxon>
        <taxon>Bacillales</taxon>
        <taxon>Gemellaceae</taxon>
        <taxon>Gemella</taxon>
    </lineage>
</organism>
<dbReference type="Gene3D" id="1.20.1250.20">
    <property type="entry name" value="MFS general substrate transporter like domains"/>
    <property type="match status" value="2"/>
</dbReference>
<accession>A0A134A150</accession>
<evidence type="ECO:0000256" key="1">
    <source>
        <dbReference type="ARBA" id="ARBA00004651"/>
    </source>
</evidence>
<feature type="transmembrane region" description="Helical" evidence="6">
    <location>
        <begin position="99"/>
        <end position="118"/>
    </location>
</feature>
<dbReference type="RefSeq" id="WP_060913851.1">
    <property type="nucleotide sequence ID" value="NZ_JAGZGJ010000011.1"/>
</dbReference>
<feature type="transmembrane region" description="Helical" evidence="6">
    <location>
        <begin position="163"/>
        <end position="182"/>
    </location>
</feature>
<reference evidence="9" key="1">
    <citation type="submission" date="2016-01" db="EMBL/GenBank/DDBJ databases">
        <authorList>
            <person name="Mitreva M."/>
            <person name="Pepin K.H."/>
            <person name="Mihindukulasuriya K.A."/>
            <person name="Fulton R."/>
            <person name="Fronick C."/>
            <person name="O'Laughlin M."/>
            <person name="Miner T."/>
            <person name="Herter B."/>
            <person name="Rosa B.A."/>
            <person name="Cordes M."/>
            <person name="Tomlinson C."/>
            <person name="Wollam A."/>
            <person name="Palsikar V.B."/>
            <person name="Mardis E.R."/>
            <person name="Wilson R.K."/>
        </authorList>
    </citation>
    <scope>NUCLEOTIDE SEQUENCE [LARGE SCALE GENOMIC DNA]</scope>
    <source>
        <strain evidence="9">DNF01167</strain>
    </source>
</reference>
<dbReference type="InterPro" id="IPR011701">
    <property type="entry name" value="MFS"/>
</dbReference>
<feature type="transmembrane region" description="Helical" evidence="6">
    <location>
        <begin position="309"/>
        <end position="332"/>
    </location>
</feature>
<feature type="transmembrane region" description="Helical" evidence="6">
    <location>
        <begin position="130"/>
        <end position="151"/>
    </location>
</feature>
<comment type="caution">
    <text evidence="8">The sequence shown here is derived from an EMBL/GenBank/DDBJ whole genome shotgun (WGS) entry which is preliminary data.</text>
</comment>
<feature type="domain" description="Major facilitator superfamily (MFS) profile" evidence="7">
    <location>
        <begin position="8"/>
        <end position="399"/>
    </location>
</feature>
<dbReference type="Proteomes" id="UP000070355">
    <property type="component" value="Unassembled WGS sequence"/>
</dbReference>
<gene>
    <name evidence="8" type="ORF">HMPREF3186_00584</name>
</gene>
<dbReference type="PATRIC" id="fig|1379.3.peg.582"/>
<keyword evidence="4 6" id="KW-1133">Transmembrane helix</keyword>
<keyword evidence="3 6" id="KW-0812">Transmembrane</keyword>
<dbReference type="SUPFAM" id="SSF103473">
    <property type="entry name" value="MFS general substrate transporter"/>
    <property type="match status" value="1"/>
</dbReference>
<evidence type="ECO:0000259" key="7">
    <source>
        <dbReference type="PROSITE" id="PS50850"/>
    </source>
</evidence>
<evidence type="ECO:0000313" key="8">
    <source>
        <dbReference type="EMBL" id="KXB61394.1"/>
    </source>
</evidence>
<dbReference type="PROSITE" id="PS50850">
    <property type="entry name" value="MFS"/>
    <property type="match status" value="1"/>
</dbReference>
<dbReference type="PANTHER" id="PTHR11360">
    <property type="entry name" value="MONOCARBOXYLATE TRANSPORTER"/>
    <property type="match status" value="1"/>
</dbReference>
<dbReference type="PANTHER" id="PTHR11360:SF317">
    <property type="entry name" value="MAJOR FACILITATOR SUPERFAMILY (MFS) PROFILE DOMAIN-CONTAINING PROTEIN-RELATED"/>
    <property type="match status" value="1"/>
</dbReference>
<feature type="transmembrane region" description="Helical" evidence="6">
    <location>
        <begin position="376"/>
        <end position="397"/>
    </location>
</feature>
<dbReference type="InterPro" id="IPR036259">
    <property type="entry name" value="MFS_trans_sf"/>
</dbReference>
<evidence type="ECO:0000313" key="9">
    <source>
        <dbReference type="Proteomes" id="UP000070355"/>
    </source>
</evidence>
<evidence type="ECO:0000256" key="5">
    <source>
        <dbReference type="ARBA" id="ARBA00023136"/>
    </source>
</evidence>
<dbReference type="InterPro" id="IPR050327">
    <property type="entry name" value="Proton-linked_MCT"/>
</dbReference>
<dbReference type="CDD" id="cd17353">
    <property type="entry name" value="MFS_OFA_like"/>
    <property type="match status" value="1"/>
</dbReference>
<dbReference type="Pfam" id="PF07690">
    <property type="entry name" value="MFS_1"/>
    <property type="match status" value="1"/>
</dbReference>
<evidence type="ECO:0000256" key="6">
    <source>
        <dbReference type="SAM" id="Phobius"/>
    </source>
</evidence>
<dbReference type="AlphaFoldDB" id="A0A134A150"/>
<protein>
    <submittedName>
        <fullName evidence="8">Transporter, major facilitator family protein</fullName>
    </submittedName>
</protein>
<feature type="transmembrane region" description="Helical" evidence="6">
    <location>
        <begin position="344"/>
        <end position="364"/>
    </location>
</feature>
<sequence length="403" mass="42731">MNKNTRWTVLFASMAILLCAGSLYSFSVFAKPLSVSKGWSLPDVMLAFTINAAIAPIPTILGGFITDKGKANISIILGGILFAVGFILTGFATTKGMLYFSYGVLSGVGQAFAYSGIISNALRFFPDKRGLAAGLITGAMGGASVIAAPIAHSLIANYGVHNAFIYLGSVYLVIIIIALFFIKVAPANYQPEGWIQPVAEIKQEAANKDWKQMLMSLSFYFIISMFAIGAFSGLMVASNASVISQTMFGLSASVAATFVSIYALSNTFGRVVWGVVSDKIGHEKTLIAIYSVIAISLLTLVNIRTTVGLTVGLVLLGLCFGGIMGVFAPLVMKTFGPINQGVNYGIVFIGFSTAAFFAPKYAAGIAAKNNGDFTEAFYVAISIVLVGLVISIIYSIFTKRRIK</sequence>
<evidence type="ECO:0000256" key="4">
    <source>
        <dbReference type="ARBA" id="ARBA00022989"/>
    </source>
</evidence>
<comment type="subcellular location">
    <subcellularLocation>
        <location evidence="1">Cell membrane</location>
        <topology evidence="1">Multi-pass membrane protein</topology>
    </subcellularLocation>
</comment>
<dbReference type="OrthoDB" id="9793415at2"/>
<dbReference type="STRING" id="1379.HMPREF3186_00584"/>
<keyword evidence="2" id="KW-0813">Transport</keyword>
<keyword evidence="5 6" id="KW-0472">Membrane</keyword>
<dbReference type="InterPro" id="IPR020846">
    <property type="entry name" value="MFS_dom"/>
</dbReference>
<feature type="transmembrane region" description="Helical" evidence="6">
    <location>
        <begin position="73"/>
        <end position="93"/>
    </location>
</feature>
<feature type="transmembrane region" description="Helical" evidence="6">
    <location>
        <begin position="285"/>
        <end position="303"/>
    </location>
</feature>
<feature type="transmembrane region" description="Helical" evidence="6">
    <location>
        <begin position="242"/>
        <end position="264"/>
    </location>
</feature>
<evidence type="ECO:0000256" key="2">
    <source>
        <dbReference type="ARBA" id="ARBA00022448"/>
    </source>
</evidence>
<evidence type="ECO:0000256" key="3">
    <source>
        <dbReference type="ARBA" id="ARBA00022692"/>
    </source>
</evidence>
<feature type="transmembrane region" description="Helical" evidence="6">
    <location>
        <begin position="217"/>
        <end position="236"/>
    </location>
</feature>
<name>A0A134A150_9BACL</name>
<dbReference type="GO" id="GO:0022857">
    <property type="term" value="F:transmembrane transporter activity"/>
    <property type="evidence" value="ECO:0007669"/>
    <property type="project" value="InterPro"/>
</dbReference>